<dbReference type="AlphaFoldDB" id="A0A259U0U3"/>
<sequence length="340" mass="36515">MPLYRLPARGLLACLVLLLGFTATGCDHGLEPDGPNLIDRFGPFRLVTPLAASQPTADFASGESVVFTAEFNKQVSWVLTITGQESGAVKVIEGFSSALNAQNATWRGGTTELPFFKDEPVDAVLTIPTEEAQAPEETTANVEVLTARVYPGNVFEDFEDGADIFFGNFEFEFNTAQTGITSAVPAGEGDSFYRLLSTGGPVVADPFFIGLVDIRPQGRGVFTAPTTVPDDLYFNFMIRGLDRDFTIAVIQLITDGNGTGQYEMDQDTAFPFGDIPITFDGWRLFSKSVGELGLTQAQAQNIVAVRVVLISDNNAQPSTPLPVGFGIDYITFTAGGPLQP</sequence>
<proteinExistence type="predicted"/>
<evidence type="ECO:0000313" key="3">
    <source>
        <dbReference type="Proteomes" id="UP000216446"/>
    </source>
</evidence>
<comment type="caution">
    <text evidence="2">The sequence shown here is derived from an EMBL/GenBank/DDBJ whole genome shotgun (WGS) entry which is preliminary data.</text>
</comment>
<accession>A0A259U0U3</accession>
<evidence type="ECO:0000313" key="2">
    <source>
        <dbReference type="EMBL" id="OZC03556.1"/>
    </source>
</evidence>
<gene>
    <name evidence="2" type="ORF">BSZ36_11530</name>
</gene>
<dbReference type="OrthoDB" id="1523455at2"/>
<feature type="signal peptide" evidence="1">
    <location>
        <begin position="1"/>
        <end position="25"/>
    </location>
</feature>
<protein>
    <submittedName>
        <fullName evidence="2">Uncharacterized protein</fullName>
    </submittedName>
</protein>
<organism evidence="2 3">
    <name type="scientific">Rubricoccus marinus</name>
    <dbReference type="NCBI Taxonomy" id="716817"/>
    <lineage>
        <taxon>Bacteria</taxon>
        <taxon>Pseudomonadati</taxon>
        <taxon>Rhodothermota</taxon>
        <taxon>Rhodothermia</taxon>
        <taxon>Rhodothermales</taxon>
        <taxon>Rubricoccaceae</taxon>
        <taxon>Rubricoccus</taxon>
    </lineage>
</organism>
<name>A0A259U0U3_9BACT</name>
<dbReference type="PROSITE" id="PS51257">
    <property type="entry name" value="PROKAR_LIPOPROTEIN"/>
    <property type="match status" value="1"/>
</dbReference>
<dbReference type="InParanoid" id="A0A259U0U3"/>
<dbReference type="RefSeq" id="WP_094549050.1">
    <property type="nucleotide sequence ID" value="NZ_MQWB01000001.1"/>
</dbReference>
<feature type="chain" id="PRO_5012649886" evidence="1">
    <location>
        <begin position="26"/>
        <end position="340"/>
    </location>
</feature>
<evidence type="ECO:0000256" key="1">
    <source>
        <dbReference type="SAM" id="SignalP"/>
    </source>
</evidence>
<reference evidence="2 3" key="1">
    <citation type="submission" date="2016-11" db="EMBL/GenBank/DDBJ databases">
        <title>Study of marine rhodopsin-containing bacteria.</title>
        <authorList>
            <person name="Yoshizawa S."/>
            <person name="Kumagai Y."/>
            <person name="Kogure K."/>
        </authorList>
    </citation>
    <scope>NUCLEOTIDE SEQUENCE [LARGE SCALE GENOMIC DNA]</scope>
    <source>
        <strain evidence="2 3">SG-29</strain>
    </source>
</reference>
<dbReference type="Proteomes" id="UP000216446">
    <property type="component" value="Unassembled WGS sequence"/>
</dbReference>
<keyword evidence="1" id="KW-0732">Signal</keyword>
<dbReference type="EMBL" id="MQWB01000001">
    <property type="protein sequence ID" value="OZC03556.1"/>
    <property type="molecule type" value="Genomic_DNA"/>
</dbReference>
<keyword evidence="3" id="KW-1185">Reference proteome</keyword>